<dbReference type="EMBL" id="MCFE01000020">
    <property type="protein sequence ID" value="ORY05967.1"/>
    <property type="molecule type" value="Genomic_DNA"/>
</dbReference>
<dbReference type="InterPro" id="IPR013947">
    <property type="entry name" value="Mediator_Med14"/>
</dbReference>
<dbReference type="GO" id="GO:0016592">
    <property type="term" value="C:mediator complex"/>
    <property type="evidence" value="ECO:0007669"/>
    <property type="project" value="UniProtKB-UniRule"/>
</dbReference>
<dbReference type="GO" id="GO:0070847">
    <property type="term" value="C:core mediator complex"/>
    <property type="evidence" value="ECO:0007669"/>
    <property type="project" value="TreeGrafter"/>
</dbReference>
<evidence type="ECO:0000313" key="12">
    <source>
        <dbReference type="EMBL" id="ORY05967.1"/>
    </source>
</evidence>
<comment type="function">
    <text evidence="9">Component of the Mediator complex, a coactivator involved in the regulated transcription of nearly all RNA polymerase II-dependent genes. Mediator functions as a bridge to convey information from gene-specific regulatory proteins to the basal RNA polymerase II transcription machinery. Mediator is recruited to promoters by direct interactions with regulatory proteins and serves as a scaffold for the assembly of a functional preinitiation complex with RNA polymerase II and the general transcription factors.</text>
</comment>
<evidence type="ECO:0000256" key="4">
    <source>
        <dbReference type="ARBA" id="ARBA00023015"/>
    </source>
</evidence>
<evidence type="ECO:0000259" key="11">
    <source>
        <dbReference type="Pfam" id="PF08638"/>
    </source>
</evidence>
<dbReference type="STRING" id="1314790.A0A1Y1Z7K2"/>
<evidence type="ECO:0000313" key="13">
    <source>
        <dbReference type="Proteomes" id="UP000193498"/>
    </source>
</evidence>
<dbReference type="InterPro" id="IPR055122">
    <property type="entry name" value="Med14_N"/>
</dbReference>
<proteinExistence type="inferred from homology"/>
<dbReference type="GO" id="GO:0006357">
    <property type="term" value="P:regulation of transcription by RNA polymerase II"/>
    <property type="evidence" value="ECO:0007669"/>
    <property type="project" value="InterPro"/>
</dbReference>
<comment type="subunit">
    <text evidence="9">Component of the Mediator complex.</text>
</comment>
<comment type="similarity">
    <text evidence="2 9">Belongs to the Mediator complex subunit 14 family.</text>
</comment>
<keyword evidence="7 9" id="KW-0539">Nucleus</keyword>
<comment type="subcellular location">
    <subcellularLocation>
        <location evidence="1 9">Nucleus</location>
    </subcellularLocation>
</comment>
<keyword evidence="6 9" id="KW-0804">Transcription</keyword>
<evidence type="ECO:0000256" key="3">
    <source>
        <dbReference type="ARBA" id="ARBA00019619"/>
    </source>
</evidence>
<dbReference type="Proteomes" id="UP000193498">
    <property type="component" value="Unassembled WGS sequence"/>
</dbReference>
<comment type="caution">
    <text evidence="12">The sequence shown here is derived from an EMBL/GenBank/DDBJ whole genome shotgun (WGS) entry which is preliminary data.</text>
</comment>
<accession>A0A1Y1Z7K2</accession>
<dbReference type="GO" id="GO:0003712">
    <property type="term" value="F:transcription coregulator activity"/>
    <property type="evidence" value="ECO:0007669"/>
    <property type="project" value="UniProtKB-UniRule"/>
</dbReference>
<dbReference type="PANTHER" id="PTHR12809">
    <property type="entry name" value="MEDIATOR COMPLEX SUBUNIT"/>
    <property type="match status" value="1"/>
</dbReference>
<dbReference type="InParanoid" id="A0A1Y1Z7K2"/>
<evidence type="ECO:0000256" key="10">
    <source>
        <dbReference type="SAM" id="MobiDB-lite"/>
    </source>
</evidence>
<feature type="compositionally biased region" description="Polar residues" evidence="10">
    <location>
        <begin position="1"/>
        <end position="19"/>
    </location>
</feature>
<feature type="region of interest" description="Disordered" evidence="10">
    <location>
        <begin position="294"/>
        <end position="328"/>
    </location>
</feature>
<organism evidence="12 13">
    <name type="scientific">Basidiobolus meristosporus CBS 931.73</name>
    <dbReference type="NCBI Taxonomy" id="1314790"/>
    <lineage>
        <taxon>Eukaryota</taxon>
        <taxon>Fungi</taxon>
        <taxon>Fungi incertae sedis</taxon>
        <taxon>Zoopagomycota</taxon>
        <taxon>Entomophthoromycotina</taxon>
        <taxon>Basidiobolomycetes</taxon>
        <taxon>Basidiobolales</taxon>
        <taxon>Basidiobolaceae</taxon>
        <taxon>Basidiobolus</taxon>
    </lineage>
</organism>
<dbReference type="AlphaFoldDB" id="A0A1Y1Z7K2"/>
<evidence type="ECO:0000256" key="7">
    <source>
        <dbReference type="ARBA" id="ARBA00023242"/>
    </source>
</evidence>
<dbReference type="Pfam" id="PF08638">
    <property type="entry name" value="Med14"/>
    <property type="match status" value="1"/>
</dbReference>
<evidence type="ECO:0000256" key="6">
    <source>
        <dbReference type="ARBA" id="ARBA00023163"/>
    </source>
</evidence>
<protein>
    <recommendedName>
        <fullName evidence="3 9">Mediator of RNA polymerase II transcription subunit 14</fullName>
    </recommendedName>
    <alternativeName>
        <fullName evidence="8 9">Mediator complex subunit 14</fullName>
    </alternativeName>
</protein>
<dbReference type="OrthoDB" id="205099at2759"/>
<feature type="region of interest" description="Disordered" evidence="10">
    <location>
        <begin position="419"/>
        <end position="444"/>
    </location>
</feature>
<evidence type="ECO:0000256" key="5">
    <source>
        <dbReference type="ARBA" id="ARBA00023159"/>
    </source>
</evidence>
<feature type="region of interest" description="Disordered" evidence="10">
    <location>
        <begin position="1"/>
        <end position="30"/>
    </location>
</feature>
<keyword evidence="13" id="KW-1185">Reference proteome</keyword>
<sequence length="1165" mass="131766">MVNNNGAEQTNGLTSNNEVEPTKNEIDVPNGTLQNNDEMEQVMHNMVPLRLIIERLVNQAYADLQNLTEVLPGMPTVERKRAILEYSLNTRQQFVKLLVLVKWAVNADKVQECQNIIGFLQKQNEAFARTVDALYGIYTTMSQARVRNYDILTAIDVLTTGTYQRLPTIIRSHYIPLDPMEDNDVAGTLSKLNDLIRVRMICKETLPLPMNKYKIVNGRVVFRVEHEFELYSLTSACCQVSLTLFGAEEDIPWHIISLDILVCSEKSKVATDMDTSLTDYQIRNLIVNAQQKLIPRPPNPQKSSVPEPEEGQEQSTEPNPEESPENLKLPTYPMVRLYDYLHTFCLSMQLEVLYLQALHLAKSRWAENLIVEINQFRTSIKLKYWCKRPPTTWSSMQNSSTQPTALTNCIEISVVNFEDYNPPQSEEDDTEGTSRSEAEDDTPSLKYPKSVLRVRCEGGADTDGKMIDAFEINPGELDVENLLMRIAELHARAVITRFRDILLNSSFVSNRIEFTKDDLEILDEQHIGTSKAQSSTCGLQVRYRQDRYLTLNVDIRTGRVVIGMSDKVMHEGDVKLRALEEKLNENFVKLPSLLLELKYATLIDDVENMARYLGLEPYPILPLRNEDIAKFGTTKSRMLYLQFTQHPSYYLVVSIVENALNFRLISLGSPLSGSHLMTLSSSVQLDLTSLLRHHQISTQVATQGPISSRPSGGNAKLPSKEANELTIDLGLLSKIDSFCRARISFEKLEKQLTGLSIEYKYIQPMPLACHPADFCAQDTANPISQVPFMQIKPRDIPLRNKGADCSEFVVGSLNIRLADWYASGKSTCQVSMETRILSQSIPSIQDADQEAAKRLHFDHESRILSFKYSDFDSCISQFLKDWETVIMVTLLAKQTCPIVNYFDLTSLKASYGKERFSLAVRWKTSKGSGSNQGHYTLALEENLGQIKQRNPHRKLRFCLEDYLNQTKDLKKLINLLNDTLPLLRVLDELQRKRNATDTFGKGLTVIPRHATHIRLQFSTRYVIDIRMSSATRIFISDAAFSFLEPPNTSQANAILPSPTQFAGDQAMMLLSRSHINPQPIPEFGQFIAQVGQALSQQSQYSQDEHAVVIPLQHGFICGMSVSSFVLHELNSFIESIESTAAPTSSEIPTKLPTQNLHSENSIEIV</sequence>
<evidence type="ECO:0000256" key="2">
    <source>
        <dbReference type="ARBA" id="ARBA00007813"/>
    </source>
</evidence>
<feature type="domain" description="Mediator complex subunit MED14 N-terminal" evidence="11">
    <location>
        <begin position="46"/>
        <end position="231"/>
    </location>
</feature>
<keyword evidence="5 9" id="KW-0010">Activator</keyword>
<reference evidence="12 13" key="1">
    <citation type="submission" date="2016-07" db="EMBL/GenBank/DDBJ databases">
        <title>Pervasive Adenine N6-methylation of Active Genes in Fungi.</title>
        <authorList>
            <consortium name="DOE Joint Genome Institute"/>
            <person name="Mondo S.J."/>
            <person name="Dannebaum R.O."/>
            <person name="Kuo R.C."/>
            <person name="Labutti K."/>
            <person name="Haridas S."/>
            <person name="Kuo A."/>
            <person name="Salamov A."/>
            <person name="Ahrendt S.R."/>
            <person name="Lipzen A."/>
            <person name="Sullivan W."/>
            <person name="Andreopoulos W.B."/>
            <person name="Clum A."/>
            <person name="Lindquist E."/>
            <person name="Daum C."/>
            <person name="Ramamoorthy G.K."/>
            <person name="Gryganskyi A."/>
            <person name="Culley D."/>
            <person name="Magnuson J.K."/>
            <person name="James T.Y."/>
            <person name="O'Malley M.A."/>
            <person name="Stajich J.E."/>
            <person name="Spatafora J.W."/>
            <person name="Visel A."/>
            <person name="Grigoriev I.V."/>
        </authorList>
    </citation>
    <scope>NUCLEOTIDE SEQUENCE [LARGE SCALE GENOMIC DNA]</scope>
    <source>
        <strain evidence="12 13">CBS 931.73</strain>
    </source>
</reference>
<dbReference type="PANTHER" id="PTHR12809:SF2">
    <property type="entry name" value="MEDIATOR OF RNA POLYMERASE II TRANSCRIPTION SUBUNIT 14"/>
    <property type="match status" value="1"/>
</dbReference>
<name>A0A1Y1Z7K2_9FUNG</name>
<evidence type="ECO:0000256" key="1">
    <source>
        <dbReference type="ARBA" id="ARBA00004123"/>
    </source>
</evidence>
<evidence type="ECO:0000256" key="8">
    <source>
        <dbReference type="ARBA" id="ARBA00032007"/>
    </source>
</evidence>
<gene>
    <name evidence="12" type="ORF">K493DRAFT_333325</name>
</gene>
<keyword evidence="4 9" id="KW-0805">Transcription regulation</keyword>
<evidence type="ECO:0000256" key="9">
    <source>
        <dbReference type="RuleBase" id="RU365082"/>
    </source>
</evidence>